<evidence type="ECO:0000256" key="10">
    <source>
        <dbReference type="ARBA" id="ARBA00023136"/>
    </source>
</evidence>
<evidence type="ECO:0000256" key="4">
    <source>
        <dbReference type="ARBA" id="ARBA00020076"/>
    </source>
</evidence>
<dbReference type="Gene3D" id="1.20.1300.10">
    <property type="entry name" value="Fumarate reductase/succinate dehydrogenase, transmembrane subunit"/>
    <property type="match status" value="1"/>
</dbReference>
<keyword evidence="5 12" id="KW-0349">Heme</keyword>
<dbReference type="GO" id="GO:0006099">
    <property type="term" value="P:tricarboxylic acid cycle"/>
    <property type="evidence" value="ECO:0007669"/>
    <property type="project" value="InterPro"/>
</dbReference>
<name>A0A371RLS0_9PROT</name>
<comment type="cofactor">
    <cofactor evidence="12">
        <name>heme</name>
        <dbReference type="ChEBI" id="CHEBI:30413"/>
    </cofactor>
    <text evidence="12">The heme is bound between the two transmembrane subunits.</text>
</comment>
<keyword evidence="9 12" id="KW-0408">Iron</keyword>
<dbReference type="AlphaFoldDB" id="A0A371RLS0"/>
<evidence type="ECO:0000256" key="8">
    <source>
        <dbReference type="ARBA" id="ARBA00022989"/>
    </source>
</evidence>
<dbReference type="GO" id="GO:0016020">
    <property type="term" value="C:membrane"/>
    <property type="evidence" value="ECO:0007669"/>
    <property type="project" value="UniProtKB-SubCell"/>
</dbReference>
<comment type="function">
    <text evidence="1">Membrane-anchoring subunit of succinate dehydrogenase (SDH).</text>
</comment>
<keyword evidence="8 13" id="KW-1133">Transmembrane helix</keyword>
<dbReference type="Proteomes" id="UP000264589">
    <property type="component" value="Unassembled WGS sequence"/>
</dbReference>
<dbReference type="Pfam" id="PF01127">
    <property type="entry name" value="Sdh_cyt"/>
    <property type="match status" value="1"/>
</dbReference>
<sequence length="142" mass="15728">MAEEFLKTRPTYAPDTDKMPLSPHLQIWKWTVTMASSILHRATGIALYAGSVLFTLWLLSAAVSQAFYNQVTGLLGSPLGLLVLAGFSWAMMYHLVNGIKYIIWDSGRLLEKETAKKVVWVVILLSFVLTGLLWAVALGMKG</sequence>
<dbReference type="EMBL" id="QUQO01000001">
    <property type="protein sequence ID" value="RFB06418.1"/>
    <property type="molecule type" value="Genomic_DNA"/>
</dbReference>
<dbReference type="SUPFAM" id="SSF81343">
    <property type="entry name" value="Fumarate reductase respiratory complex transmembrane subunits"/>
    <property type="match status" value="1"/>
</dbReference>
<evidence type="ECO:0000313" key="15">
    <source>
        <dbReference type="Proteomes" id="UP000264589"/>
    </source>
</evidence>
<comment type="subunit">
    <text evidence="11">Part of an enzyme complex containing four subunits: a flavoprotein, an iron-sulfur protein, plus two membrane-anchoring proteins, SdhC and SdhD. The complex can form homotrimers.</text>
</comment>
<feature type="transmembrane region" description="Helical" evidence="13">
    <location>
        <begin position="45"/>
        <end position="68"/>
    </location>
</feature>
<comment type="subcellular location">
    <subcellularLocation>
        <location evidence="2">Membrane</location>
    </subcellularLocation>
</comment>
<dbReference type="InterPro" id="IPR014314">
    <property type="entry name" value="Succ_DH_cytb556"/>
</dbReference>
<gene>
    <name evidence="14" type="primary">sdhC</name>
    <name evidence="14" type="ORF">DX908_09680</name>
</gene>
<evidence type="ECO:0000313" key="14">
    <source>
        <dbReference type="EMBL" id="RFB06418.1"/>
    </source>
</evidence>
<evidence type="ECO:0000256" key="2">
    <source>
        <dbReference type="ARBA" id="ARBA00004370"/>
    </source>
</evidence>
<organism evidence="14 15">
    <name type="scientific">Parvularcula marina</name>
    <dbReference type="NCBI Taxonomy" id="2292771"/>
    <lineage>
        <taxon>Bacteria</taxon>
        <taxon>Pseudomonadati</taxon>
        <taxon>Pseudomonadota</taxon>
        <taxon>Alphaproteobacteria</taxon>
        <taxon>Parvularculales</taxon>
        <taxon>Parvularculaceae</taxon>
        <taxon>Parvularcula</taxon>
    </lineage>
</organism>
<protein>
    <recommendedName>
        <fullName evidence="4">Succinate dehydrogenase cytochrome b556 subunit</fullName>
    </recommendedName>
</protein>
<evidence type="ECO:0000256" key="5">
    <source>
        <dbReference type="ARBA" id="ARBA00022617"/>
    </source>
</evidence>
<accession>A0A371RLS0</accession>
<evidence type="ECO:0000256" key="9">
    <source>
        <dbReference type="ARBA" id="ARBA00023004"/>
    </source>
</evidence>
<evidence type="ECO:0000256" key="7">
    <source>
        <dbReference type="ARBA" id="ARBA00022723"/>
    </source>
</evidence>
<feature type="transmembrane region" description="Helical" evidence="13">
    <location>
        <begin position="74"/>
        <end position="96"/>
    </location>
</feature>
<evidence type="ECO:0000256" key="12">
    <source>
        <dbReference type="PIRSR" id="PIRSR000178-1"/>
    </source>
</evidence>
<feature type="transmembrane region" description="Helical" evidence="13">
    <location>
        <begin position="117"/>
        <end position="137"/>
    </location>
</feature>
<dbReference type="GO" id="GO:0046872">
    <property type="term" value="F:metal ion binding"/>
    <property type="evidence" value="ECO:0007669"/>
    <property type="project" value="UniProtKB-KW"/>
</dbReference>
<keyword evidence="7 12" id="KW-0479">Metal-binding</keyword>
<keyword evidence="10 13" id="KW-0472">Membrane</keyword>
<dbReference type="PANTHER" id="PTHR10978:SF5">
    <property type="entry name" value="SUCCINATE DEHYDROGENASE CYTOCHROME B560 SUBUNIT, MITOCHONDRIAL"/>
    <property type="match status" value="1"/>
</dbReference>
<dbReference type="InterPro" id="IPR034804">
    <property type="entry name" value="SQR/QFR_C/D"/>
</dbReference>
<comment type="caution">
    <text evidence="14">The sequence shown here is derived from an EMBL/GenBank/DDBJ whole genome shotgun (WGS) entry which is preliminary data.</text>
</comment>
<dbReference type="PANTHER" id="PTHR10978">
    <property type="entry name" value="SUCCINATE DEHYDROGENASE CYTOCHROME B560 SUBUNIT"/>
    <property type="match status" value="1"/>
</dbReference>
<evidence type="ECO:0000256" key="6">
    <source>
        <dbReference type="ARBA" id="ARBA00022692"/>
    </source>
</evidence>
<dbReference type="FunCoup" id="A0A371RLS0">
    <property type="interactions" value="135"/>
</dbReference>
<proteinExistence type="inferred from homology"/>
<keyword evidence="15" id="KW-1185">Reference proteome</keyword>
<feature type="binding site" description="axial binding residue" evidence="12">
    <location>
        <position position="94"/>
    </location>
    <ligand>
        <name>heme</name>
        <dbReference type="ChEBI" id="CHEBI:30413"/>
        <note>ligand shared with second transmembrane subunit</note>
    </ligand>
    <ligandPart>
        <name>Fe</name>
        <dbReference type="ChEBI" id="CHEBI:18248"/>
    </ligandPart>
</feature>
<evidence type="ECO:0000256" key="1">
    <source>
        <dbReference type="ARBA" id="ARBA00004050"/>
    </source>
</evidence>
<evidence type="ECO:0000256" key="3">
    <source>
        <dbReference type="ARBA" id="ARBA00007244"/>
    </source>
</evidence>
<reference evidence="14 15" key="1">
    <citation type="submission" date="2018-08" db="EMBL/GenBank/DDBJ databases">
        <title>Parvularcula sp. SM1705, isolated from surface water of the South Sea China.</title>
        <authorList>
            <person name="Sun L."/>
        </authorList>
    </citation>
    <scope>NUCLEOTIDE SEQUENCE [LARGE SCALE GENOMIC DNA]</scope>
    <source>
        <strain evidence="14 15">SM1705</strain>
    </source>
</reference>
<dbReference type="PIRSF" id="PIRSF000178">
    <property type="entry name" value="SDH_cyt_b560"/>
    <property type="match status" value="1"/>
</dbReference>
<dbReference type="OrthoDB" id="9799441at2"/>
<dbReference type="InterPro" id="IPR000701">
    <property type="entry name" value="SuccDH_FuR_B_TM-su"/>
</dbReference>
<evidence type="ECO:0000256" key="13">
    <source>
        <dbReference type="SAM" id="Phobius"/>
    </source>
</evidence>
<keyword evidence="6 13" id="KW-0812">Transmembrane</keyword>
<comment type="similarity">
    <text evidence="3">Belongs to the cytochrome b560 family.</text>
</comment>
<dbReference type="CDD" id="cd03499">
    <property type="entry name" value="SQR_TypeC_SdhC"/>
    <property type="match status" value="1"/>
</dbReference>
<dbReference type="InParanoid" id="A0A371RLS0"/>
<evidence type="ECO:0000256" key="11">
    <source>
        <dbReference type="ARBA" id="ARBA00025912"/>
    </source>
</evidence>
<dbReference type="NCBIfam" id="TIGR02970">
    <property type="entry name" value="succ_dehyd_cytB"/>
    <property type="match status" value="1"/>
</dbReference>
<dbReference type="GO" id="GO:0009055">
    <property type="term" value="F:electron transfer activity"/>
    <property type="evidence" value="ECO:0007669"/>
    <property type="project" value="InterPro"/>
</dbReference>